<dbReference type="InterPro" id="IPR021202">
    <property type="entry name" value="Rv3654c-like"/>
</dbReference>
<dbReference type="Proteomes" id="UP000199004">
    <property type="component" value="Unassembled WGS sequence"/>
</dbReference>
<proteinExistence type="predicted"/>
<dbReference type="GO" id="GO:0004386">
    <property type="term" value="F:helicase activity"/>
    <property type="evidence" value="ECO:0007669"/>
    <property type="project" value="UniProtKB-KW"/>
</dbReference>
<dbReference type="AlphaFoldDB" id="A0A1H0CDQ7"/>
<organism evidence="3 4">
    <name type="scientific">Nocardioides szechwanensis</name>
    <dbReference type="NCBI Taxonomy" id="1005944"/>
    <lineage>
        <taxon>Bacteria</taxon>
        <taxon>Bacillati</taxon>
        <taxon>Actinomycetota</taxon>
        <taxon>Actinomycetes</taxon>
        <taxon>Propionibacteriales</taxon>
        <taxon>Nocardioidaceae</taxon>
        <taxon>Nocardioides</taxon>
    </lineage>
</organism>
<keyword evidence="1" id="KW-1133">Transmembrane helix</keyword>
<keyword evidence="1" id="KW-0472">Membrane</keyword>
<evidence type="ECO:0000313" key="4">
    <source>
        <dbReference type="Proteomes" id="UP000199004"/>
    </source>
</evidence>
<evidence type="ECO:0000313" key="3">
    <source>
        <dbReference type="EMBL" id="SDN55990.1"/>
    </source>
</evidence>
<dbReference type="EMBL" id="FNIC01000003">
    <property type="protein sequence ID" value="SDN55990.1"/>
    <property type="molecule type" value="Genomic_DNA"/>
</dbReference>
<keyword evidence="3" id="KW-0347">Helicase</keyword>
<keyword evidence="3" id="KW-0547">Nucleotide-binding</keyword>
<feature type="domain" description="Putative Flp pilus-assembly TadG-like N-terminal" evidence="2">
    <location>
        <begin position="16"/>
        <end position="62"/>
    </location>
</feature>
<reference evidence="4" key="1">
    <citation type="submission" date="2016-10" db="EMBL/GenBank/DDBJ databases">
        <authorList>
            <person name="Varghese N."/>
            <person name="Submissions S."/>
        </authorList>
    </citation>
    <scope>NUCLEOTIDE SEQUENCE [LARGE SCALE GENOMIC DNA]</scope>
    <source>
        <strain evidence="4">CGMCC 1.11147</strain>
    </source>
</reference>
<evidence type="ECO:0000256" key="1">
    <source>
        <dbReference type="SAM" id="Phobius"/>
    </source>
</evidence>
<dbReference type="Pfam" id="PF13400">
    <property type="entry name" value="Tad"/>
    <property type="match status" value="1"/>
</dbReference>
<dbReference type="InterPro" id="IPR028087">
    <property type="entry name" value="Tad_N"/>
</dbReference>
<keyword evidence="1" id="KW-0812">Transmembrane</keyword>
<gene>
    <name evidence="3" type="ORF">SAMN05192576_2394</name>
</gene>
<accession>A0A1H0CDQ7</accession>
<evidence type="ECO:0000259" key="2">
    <source>
        <dbReference type="Pfam" id="PF13400"/>
    </source>
</evidence>
<dbReference type="NCBIfam" id="TIGR03816">
    <property type="entry name" value="tadE_like_DECH"/>
    <property type="match status" value="1"/>
</dbReference>
<protein>
    <submittedName>
        <fullName evidence="3">Helicase/secretion neighborhood TadE-like protein</fullName>
    </submittedName>
</protein>
<name>A0A1H0CDQ7_9ACTN</name>
<sequence>MRVRPVRSLRRRDERGGATVFAVACLAVMLLVGAALGVVAAMVTAHRAAQSAADLAALSGAAELGRGRDPCPAVAVVAEANGASVTGCAVAGRDVLVEVEVSGPHWLGQFADMGAAARAGPA</sequence>
<feature type="transmembrane region" description="Helical" evidence="1">
    <location>
        <begin position="20"/>
        <end position="43"/>
    </location>
</feature>
<dbReference type="STRING" id="1005944.SAMN05192576_2394"/>
<keyword evidence="3" id="KW-0378">Hydrolase</keyword>
<keyword evidence="4" id="KW-1185">Reference proteome</keyword>
<keyword evidence="3" id="KW-0067">ATP-binding</keyword>